<keyword evidence="5" id="KW-1185">Reference proteome</keyword>
<dbReference type="InterPro" id="IPR038937">
    <property type="entry name" value="RopGEF"/>
</dbReference>
<gene>
    <name evidence="4" type="ORF">PVL29_014611</name>
</gene>
<evidence type="ECO:0000259" key="3">
    <source>
        <dbReference type="PROSITE" id="PS51334"/>
    </source>
</evidence>
<evidence type="ECO:0000256" key="2">
    <source>
        <dbReference type="PROSITE-ProRule" id="PRU00663"/>
    </source>
</evidence>
<accession>A0AA39DM77</accession>
<sequence>MRTVMTGGHSSFVALSPLGFAIDPNGEGTFEVIGTQPCFDLYINLPAHKKVDVMLLSMSDDFSDSEFYHVDHEVIISSADDCERRSSPSGRLFIRQEEKWWLSFPKTPPNGFFRKCNKKIAIVQEMDRLDHQGGQGNQ</sequence>
<evidence type="ECO:0000256" key="1">
    <source>
        <dbReference type="ARBA" id="ARBA00022658"/>
    </source>
</evidence>
<reference evidence="4 5" key="1">
    <citation type="journal article" date="2023" name="BMC Biotechnol.">
        <title>Vitis rotundifolia cv Carlos genome sequencing.</title>
        <authorList>
            <person name="Huff M."/>
            <person name="Hulse-Kemp A."/>
            <person name="Scheffler B."/>
            <person name="Youngblood R."/>
            <person name="Simpson S."/>
            <person name="Babiker E."/>
            <person name="Staton M."/>
        </authorList>
    </citation>
    <scope>NUCLEOTIDE SEQUENCE [LARGE SCALE GENOMIC DNA]</scope>
    <source>
        <tissue evidence="4">Leaf</tissue>
    </source>
</reference>
<dbReference type="Pfam" id="PF03759">
    <property type="entry name" value="PRONE"/>
    <property type="match status" value="1"/>
</dbReference>
<keyword evidence="1 2" id="KW-0344">Guanine-nucleotide releasing factor</keyword>
<dbReference type="PROSITE" id="PS51334">
    <property type="entry name" value="PRONE"/>
    <property type="match status" value="1"/>
</dbReference>
<dbReference type="PANTHER" id="PTHR33101:SF50">
    <property type="entry name" value="ROP GUANINE NUCLEOTIDE EXCHANGE FACTOR 1-LIKE"/>
    <property type="match status" value="1"/>
</dbReference>
<dbReference type="AlphaFoldDB" id="A0AA39DM77"/>
<dbReference type="EMBL" id="JARBHA010000011">
    <property type="protein sequence ID" value="KAJ9689049.1"/>
    <property type="molecule type" value="Genomic_DNA"/>
</dbReference>
<dbReference type="PANTHER" id="PTHR33101">
    <property type="entry name" value="ROP GUANINE NUCLEOTIDE EXCHANGE FACTOR 1"/>
    <property type="match status" value="1"/>
</dbReference>
<dbReference type="InterPro" id="IPR005512">
    <property type="entry name" value="PRONE_dom"/>
</dbReference>
<feature type="domain" description="PRONE" evidence="3">
    <location>
        <begin position="1"/>
        <end position="138"/>
    </location>
</feature>
<proteinExistence type="predicted"/>
<dbReference type="Proteomes" id="UP001168098">
    <property type="component" value="Unassembled WGS sequence"/>
</dbReference>
<evidence type="ECO:0000313" key="4">
    <source>
        <dbReference type="EMBL" id="KAJ9689049.1"/>
    </source>
</evidence>
<organism evidence="4 5">
    <name type="scientific">Vitis rotundifolia</name>
    <name type="common">Muscadine grape</name>
    <dbReference type="NCBI Taxonomy" id="103349"/>
    <lineage>
        <taxon>Eukaryota</taxon>
        <taxon>Viridiplantae</taxon>
        <taxon>Streptophyta</taxon>
        <taxon>Embryophyta</taxon>
        <taxon>Tracheophyta</taxon>
        <taxon>Spermatophyta</taxon>
        <taxon>Magnoliopsida</taxon>
        <taxon>eudicotyledons</taxon>
        <taxon>Gunneridae</taxon>
        <taxon>Pentapetalae</taxon>
        <taxon>rosids</taxon>
        <taxon>Vitales</taxon>
        <taxon>Vitaceae</taxon>
        <taxon>Viteae</taxon>
        <taxon>Vitis</taxon>
    </lineage>
</organism>
<dbReference type="Gene3D" id="1.20.58.2010">
    <property type="entry name" value="PRONE domain, subdomain 1"/>
    <property type="match status" value="1"/>
</dbReference>
<dbReference type="GO" id="GO:0005085">
    <property type="term" value="F:guanyl-nucleotide exchange factor activity"/>
    <property type="evidence" value="ECO:0007669"/>
    <property type="project" value="UniProtKB-UniRule"/>
</dbReference>
<name>A0AA39DM77_VITRO</name>
<evidence type="ECO:0000313" key="5">
    <source>
        <dbReference type="Proteomes" id="UP001168098"/>
    </source>
</evidence>
<comment type="caution">
    <text evidence="4">The sequence shown here is derived from an EMBL/GenBank/DDBJ whole genome shotgun (WGS) entry which is preliminary data.</text>
</comment>
<protein>
    <recommendedName>
        <fullName evidence="3">PRONE domain-containing protein</fullName>
    </recommendedName>
</protein>